<gene>
    <name evidence="3" type="primary">LOC115620959</name>
</gene>
<keyword evidence="2" id="KW-1185">Reference proteome</keyword>
<name>A0A6J2T5E3_DROLE</name>
<keyword evidence="1" id="KW-0732">Signal</keyword>
<organism evidence="2 3">
    <name type="scientific">Drosophila lebanonensis</name>
    <name type="common">Fruit fly</name>
    <name type="synonym">Scaptodrosophila lebanonensis</name>
    <dbReference type="NCBI Taxonomy" id="7225"/>
    <lineage>
        <taxon>Eukaryota</taxon>
        <taxon>Metazoa</taxon>
        <taxon>Ecdysozoa</taxon>
        <taxon>Arthropoda</taxon>
        <taxon>Hexapoda</taxon>
        <taxon>Insecta</taxon>
        <taxon>Pterygota</taxon>
        <taxon>Neoptera</taxon>
        <taxon>Endopterygota</taxon>
        <taxon>Diptera</taxon>
        <taxon>Brachycera</taxon>
        <taxon>Muscomorpha</taxon>
        <taxon>Ephydroidea</taxon>
        <taxon>Drosophilidae</taxon>
        <taxon>Scaptodrosophila</taxon>
    </lineage>
</organism>
<feature type="chain" id="PRO_5027058804" evidence="1">
    <location>
        <begin position="27"/>
        <end position="123"/>
    </location>
</feature>
<evidence type="ECO:0000313" key="2">
    <source>
        <dbReference type="Proteomes" id="UP000504634"/>
    </source>
</evidence>
<dbReference type="RefSeq" id="XP_030370338.1">
    <property type="nucleotide sequence ID" value="XM_030514478.1"/>
</dbReference>
<reference evidence="3" key="1">
    <citation type="submission" date="2025-08" db="UniProtKB">
        <authorList>
            <consortium name="RefSeq"/>
        </authorList>
    </citation>
    <scope>IDENTIFICATION</scope>
    <source>
        <strain evidence="3">11010-0011.00</strain>
        <tissue evidence="3">Whole body</tissue>
    </source>
</reference>
<accession>A0A6J2T5E3</accession>
<feature type="signal peptide" evidence="1">
    <location>
        <begin position="1"/>
        <end position="26"/>
    </location>
</feature>
<evidence type="ECO:0000256" key="1">
    <source>
        <dbReference type="SAM" id="SignalP"/>
    </source>
</evidence>
<proteinExistence type="predicted"/>
<dbReference type="GeneID" id="115620959"/>
<evidence type="ECO:0000313" key="3">
    <source>
        <dbReference type="RefSeq" id="XP_030370338.1"/>
    </source>
</evidence>
<dbReference type="AlphaFoldDB" id="A0A6J2T5E3"/>
<sequence>MIKSIIVCALFSSMLILIVISRTSNAATTVLYEFHIREANVKRNETGVLKNGNSSEPELIITGTRTSTVILQSHKPNGSSCIYKETAVYNADKNGYRVKYNYSLVPFELDTRLHATTLKIATG</sequence>
<protein>
    <submittedName>
        <fullName evidence="3">Uncharacterized protein LOC115620959</fullName>
    </submittedName>
</protein>
<dbReference type="Proteomes" id="UP000504634">
    <property type="component" value="Unplaced"/>
</dbReference>